<name>A0A2N3X1Z2_9PSEU</name>
<keyword evidence="3" id="KW-1185">Reference proteome</keyword>
<dbReference type="RefSeq" id="WP_158242425.1">
    <property type="nucleotide sequence ID" value="NZ_PJMY01000001.1"/>
</dbReference>
<accession>A0A2N3X1Z2</accession>
<gene>
    <name evidence="2" type="ORF">ATK30_0210</name>
</gene>
<comment type="caution">
    <text evidence="2">The sequence shown here is derived from an EMBL/GenBank/DDBJ whole genome shotgun (WGS) entry which is preliminary data.</text>
</comment>
<proteinExistence type="predicted"/>
<organism evidence="2 3">
    <name type="scientific">Amycolatopsis echigonensis</name>
    <dbReference type="NCBI Taxonomy" id="2576905"/>
    <lineage>
        <taxon>Bacteria</taxon>
        <taxon>Bacillati</taxon>
        <taxon>Actinomycetota</taxon>
        <taxon>Actinomycetes</taxon>
        <taxon>Pseudonocardiales</taxon>
        <taxon>Pseudonocardiaceae</taxon>
        <taxon>Amycolatopsis</taxon>
    </lineage>
</organism>
<dbReference type="EMBL" id="PJMY01000001">
    <property type="protein sequence ID" value="PKW00126.1"/>
    <property type="molecule type" value="Genomic_DNA"/>
</dbReference>
<sequence>MPGPVPKRSEELMAHSTKAQLAAAWNHLLTPERRNTSPAARSARAA</sequence>
<dbReference type="AlphaFoldDB" id="A0A2N3X1Z2"/>
<reference evidence="2 3" key="1">
    <citation type="submission" date="2017-12" db="EMBL/GenBank/DDBJ databases">
        <title>Sequencing the genomes of 1000 Actinobacteria strains.</title>
        <authorList>
            <person name="Klenk H.-P."/>
        </authorList>
    </citation>
    <scope>NUCLEOTIDE SEQUENCE [LARGE SCALE GENOMIC DNA]</scope>
    <source>
        <strain evidence="2 3">DSM 45165</strain>
    </source>
</reference>
<protein>
    <submittedName>
        <fullName evidence="2">Uncharacterized protein</fullName>
    </submittedName>
</protein>
<evidence type="ECO:0000313" key="2">
    <source>
        <dbReference type="EMBL" id="PKW00126.1"/>
    </source>
</evidence>
<evidence type="ECO:0000313" key="3">
    <source>
        <dbReference type="Proteomes" id="UP000233750"/>
    </source>
</evidence>
<evidence type="ECO:0000256" key="1">
    <source>
        <dbReference type="SAM" id="MobiDB-lite"/>
    </source>
</evidence>
<dbReference type="Proteomes" id="UP000233750">
    <property type="component" value="Unassembled WGS sequence"/>
</dbReference>
<feature type="region of interest" description="Disordered" evidence="1">
    <location>
        <begin position="27"/>
        <end position="46"/>
    </location>
</feature>